<evidence type="ECO:0000313" key="1">
    <source>
        <dbReference type="EMBL" id="QOI11494.1"/>
    </source>
</evidence>
<keyword evidence="2" id="KW-1185">Reference proteome</keyword>
<protein>
    <submittedName>
        <fullName evidence="1">Nucleoprotein</fullName>
    </submittedName>
</protein>
<name>A0A974MWQ4_9MONO</name>
<proteinExistence type="predicted"/>
<dbReference type="RefSeq" id="YP_010800195.1">
    <property type="nucleotide sequence ID" value="NC_076735.1"/>
</dbReference>
<dbReference type="GO" id="GO:0019013">
    <property type="term" value="C:viral nucleocapsid"/>
    <property type="evidence" value="ECO:0007669"/>
    <property type="project" value="UniProtKB-KW"/>
</dbReference>
<dbReference type="GeneID" id="80538667"/>
<keyword evidence="1" id="KW-0946">Virion</keyword>
<dbReference type="Proteomes" id="UP000830451">
    <property type="component" value="Segment"/>
</dbReference>
<dbReference type="EMBL" id="MN510773">
    <property type="protein sequence ID" value="QOI11494.1"/>
    <property type="molecule type" value="Viral_cRNA"/>
</dbReference>
<evidence type="ECO:0000313" key="2">
    <source>
        <dbReference type="Proteomes" id="UP000830451"/>
    </source>
</evidence>
<accession>A0A974MWQ4</accession>
<sequence>MSSSTPPDMVSDLLSMRGLQTGPEVGVNSAPTRYLYILDAPITVPTAVRLNALWVLALEDPNPPPVVVELLVQLTASAFYSNPLDLVSSTEAMLGPGSTVIPVVLPALASVGIARMPQTERQINQYFQQLSAQVTNTRGFGAAIADDGTLSVWQVMLIHLVLVSGHLFTGNPQTGSWYAKRRPGLNLNTNVTFVLSSDFLRILGMPGTSLPVNRAVIAAVAFDGMSSSAIGIPLVAGISRASQYVVFAGQAWLFLALKLIWEARHPILLLPSVRNEMEQLLQAIAQLGPNRFRLPFQRILVSAVADSFQAGRYPQLSSAAYGAARALFTSFTGFRGVAFSAIIEKTAFFLSQALNMVDPTKVDPITGLSGDQLQLATERVNQAITAASSQGEGTSFPAV</sequence>
<dbReference type="KEGG" id="vg:80538667"/>
<keyword evidence="1" id="KW-0543">Viral nucleoprotein</keyword>
<reference evidence="1" key="1">
    <citation type="submission" date="2019-09" db="EMBL/GenBank/DDBJ databases">
        <authorList>
            <person name="Hierweger M.M."/>
            <person name="Koch M.C."/>
            <person name="Rupp M."/>
            <person name="Schmidt-Posthaus H."/>
            <person name="Seuberlich T."/>
        </authorList>
    </citation>
    <scope>NUCLEOTIDE SEQUENCE</scope>
    <source>
        <strain evidence="1">OBLV CH17</strain>
    </source>
</reference>
<organism evidence="1 2">
    <name type="scientific">Oberland virus</name>
    <dbReference type="NCBI Taxonomy" id="2675849"/>
    <lineage>
        <taxon>Viruses</taxon>
        <taxon>Riboviria</taxon>
        <taxon>Orthornavirae</taxon>
        <taxon>Negarnaviricota</taxon>
        <taxon>Haploviricotina</taxon>
        <taxon>Monjiviricetes</taxon>
        <taxon>Mononegavirales</taxon>
        <taxon>Filoviridae</taxon>
        <taxon>Oblavirus</taxon>
        <taxon>Oblavirus percae</taxon>
    </lineage>
</organism>